<keyword evidence="2" id="KW-1185">Reference proteome</keyword>
<sequence length="50" mass="5698">MPNFTIVFKDDSIKEIEAESKEALIRDFSLADATAFQEMGLFLNCLREAK</sequence>
<gene>
    <name evidence="1" type="ordered locus">Ftrac_2054</name>
</gene>
<dbReference type="HOGENOM" id="CLU_3119586_0_0_10"/>
<reference evidence="1 2" key="1">
    <citation type="journal article" date="2011" name="Stand. Genomic Sci.">
        <title>Complete genome sequence of Marivirga tractuosa type strain (H-43).</title>
        <authorList>
            <person name="Pagani I."/>
            <person name="Chertkov O."/>
            <person name="Lapidus A."/>
            <person name="Lucas S."/>
            <person name="Del Rio T.G."/>
            <person name="Tice H."/>
            <person name="Copeland A."/>
            <person name="Cheng J.F."/>
            <person name="Nolan M."/>
            <person name="Saunders E."/>
            <person name="Pitluck S."/>
            <person name="Held B."/>
            <person name="Goodwin L."/>
            <person name="Liolios K."/>
            <person name="Ovchinikova G."/>
            <person name="Ivanova N."/>
            <person name="Mavromatis K."/>
            <person name="Pati A."/>
            <person name="Chen A."/>
            <person name="Palaniappan K."/>
            <person name="Land M."/>
            <person name="Hauser L."/>
            <person name="Jeffries C.D."/>
            <person name="Detter J.C."/>
            <person name="Han C."/>
            <person name="Tapia R."/>
            <person name="Ngatchou-Djao O.D."/>
            <person name="Rohde M."/>
            <person name="Goker M."/>
            <person name="Spring S."/>
            <person name="Sikorski J."/>
            <person name="Woyke T."/>
            <person name="Bristow J."/>
            <person name="Eisen J.A."/>
            <person name="Markowitz V."/>
            <person name="Hugenholtz P."/>
            <person name="Klenk H.P."/>
            <person name="Kyrpides N.C."/>
        </authorList>
    </citation>
    <scope>NUCLEOTIDE SEQUENCE [LARGE SCALE GENOMIC DNA]</scope>
    <source>
        <strain evidence="2">ATCC 23168 / DSM 4126 / NBRC 15989 / NCIMB 1408 / VKM B-1430 / H-43</strain>
    </source>
</reference>
<dbReference type="Proteomes" id="UP000008720">
    <property type="component" value="Chromosome"/>
</dbReference>
<protein>
    <submittedName>
        <fullName evidence="1">Uncharacterized protein</fullName>
    </submittedName>
</protein>
<dbReference type="STRING" id="643867.Ftrac_2054"/>
<dbReference type="KEGG" id="mtt:Ftrac_2054"/>
<evidence type="ECO:0000313" key="2">
    <source>
        <dbReference type="Proteomes" id="UP000008720"/>
    </source>
</evidence>
<organism evidence="1 2">
    <name type="scientific">Marivirga tractuosa (strain ATCC 23168 / DSM 4126 / NBRC 15989 / NCIMB 1408 / VKM B-1430 / H-43)</name>
    <name type="common">Microscilla tractuosa</name>
    <name type="synonym">Flexibacter tractuosus</name>
    <dbReference type="NCBI Taxonomy" id="643867"/>
    <lineage>
        <taxon>Bacteria</taxon>
        <taxon>Pseudomonadati</taxon>
        <taxon>Bacteroidota</taxon>
        <taxon>Cytophagia</taxon>
        <taxon>Cytophagales</taxon>
        <taxon>Marivirgaceae</taxon>
        <taxon>Marivirga</taxon>
    </lineage>
</organism>
<proteinExistence type="predicted"/>
<dbReference type="AlphaFoldDB" id="E4TUC1"/>
<dbReference type="RefSeq" id="WP_013454182.1">
    <property type="nucleotide sequence ID" value="NC_014759.1"/>
</dbReference>
<name>E4TUC1_MARTH</name>
<accession>E4TUC1</accession>
<evidence type="ECO:0000313" key="1">
    <source>
        <dbReference type="EMBL" id="ADR22039.1"/>
    </source>
</evidence>
<dbReference type="EMBL" id="CP002349">
    <property type="protein sequence ID" value="ADR22039.1"/>
    <property type="molecule type" value="Genomic_DNA"/>
</dbReference>